<evidence type="ECO:0000313" key="8">
    <source>
        <dbReference type="EMBL" id="GJJ70222.1"/>
    </source>
</evidence>
<evidence type="ECO:0000256" key="5">
    <source>
        <dbReference type="PROSITE-ProRule" id="PRU00804"/>
    </source>
</evidence>
<keyword evidence="5" id="KW-0813">Transport</keyword>
<dbReference type="GO" id="GO:0015031">
    <property type="term" value="P:protein transport"/>
    <property type="evidence" value="ECO:0007669"/>
    <property type="project" value="UniProtKB-KW"/>
</dbReference>
<accession>A0A9P3LTS6</accession>
<dbReference type="InterPro" id="IPR012677">
    <property type="entry name" value="Nucleotide-bd_a/b_plait_sf"/>
</dbReference>
<dbReference type="OrthoDB" id="1733656at2759"/>
<feature type="region of interest" description="Disordered" evidence="6">
    <location>
        <begin position="157"/>
        <end position="239"/>
    </location>
</feature>
<evidence type="ECO:0000256" key="1">
    <source>
        <dbReference type="ARBA" id="ARBA00004567"/>
    </source>
</evidence>
<keyword evidence="4 5" id="KW-0906">Nuclear pore complex</keyword>
<feature type="domain" description="RRM Nup35-type" evidence="7">
    <location>
        <begin position="471"/>
        <end position="556"/>
    </location>
</feature>
<feature type="region of interest" description="Disordered" evidence="6">
    <location>
        <begin position="322"/>
        <end position="361"/>
    </location>
</feature>
<feature type="region of interest" description="Disordered" evidence="6">
    <location>
        <begin position="689"/>
        <end position="737"/>
    </location>
</feature>
<comment type="caution">
    <text evidence="8">The sequence shown here is derived from an EMBL/GenBank/DDBJ whole genome shotgun (WGS) entry which is preliminary data.</text>
</comment>
<dbReference type="GO" id="GO:0051028">
    <property type="term" value="P:mRNA transport"/>
    <property type="evidence" value="ECO:0007669"/>
    <property type="project" value="UniProtKB-UniRule"/>
</dbReference>
<feature type="compositionally biased region" description="Low complexity" evidence="6">
    <location>
        <begin position="711"/>
        <end position="721"/>
    </location>
</feature>
<dbReference type="EMBL" id="BQFW01000003">
    <property type="protein sequence ID" value="GJJ70222.1"/>
    <property type="molecule type" value="Genomic_DNA"/>
</dbReference>
<feature type="compositionally biased region" description="Basic and acidic residues" evidence="6">
    <location>
        <begin position="41"/>
        <end position="52"/>
    </location>
</feature>
<evidence type="ECO:0000259" key="7">
    <source>
        <dbReference type="PROSITE" id="PS51472"/>
    </source>
</evidence>
<evidence type="ECO:0000256" key="3">
    <source>
        <dbReference type="ARBA" id="ARBA00023010"/>
    </source>
</evidence>
<feature type="compositionally biased region" description="Polar residues" evidence="6">
    <location>
        <begin position="169"/>
        <end position="180"/>
    </location>
</feature>
<dbReference type="GO" id="GO:0005643">
    <property type="term" value="C:nuclear pore"/>
    <property type="evidence" value="ECO:0007669"/>
    <property type="project" value="UniProtKB-SubCell"/>
</dbReference>
<dbReference type="Pfam" id="PF05172">
    <property type="entry name" value="RRM_Nup35"/>
    <property type="match status" value="1"/>
</dbReference>
<evidence type="ECO:0000256" key="2">
    <source>
        <dbReference type="ARBA" id="ARBA00022927"/>
    </source>
</evidence>
<comment type="subcellular location">
    <subcellularLocation>
        <location evidence="1">Nucleus</location>
        <location evidence="1">Nuclear pore complex</location>
    </subcellularLocation>
</comment>
<feature type="region of interest" description="Disordered" evidence="6">
    <location>
        <begin position="41"/>
        <end position="114"/>
    </location>
</feature>
<dbReference type="SUPFAM" id="SSF54928">
    <property type="entry name" value="RNA-binding domain, RBD"/>
    <property type="match status" value="1"/>
</dbReference>
<feature type="region of interest" description="Disordered" evidence="6">
    <location>
        <begin position="932"/>
        <end position="954"/>
    </location>
</feature>
<dbReference type="Proteomes" id="UP000827284">
    <property type="component" value="Unassembled WGS sequence"/>
</dbReference>
<evidence type="ECO:0000256" key="4">
    <source>
        <dbReference type="ARBA" id="ARBA00023132"/>
    </source>
</evidence>
<evidence type="ECO:0000313" key="9">
    <source>
        <dbReference type="Proteomes" id="UP000827284"/>
    </source>
</evidence>
<feature type="region of interest" description="Disordered" evidence="6">
    <location>
        <begin position="377"/>
        <end position="454"/>
    </location>
</feature>
<protein>
    <recommendedName>
        <fullName evidence="7">RRM Nup35-type domain-containing protein</fullName>
    </recommendedName>
</protein>
<reference evidence="8" key="2">
    <citation type="journal article" date="2022" name="Microbiol. Resour. Announc.">
        <title>Whole-Genome Sequence of Entomortierella parvispora E1425, a Mucoromycotan Fungus Associated with Burkholderiaceae-Related Endosymbiotic Bacteria.</title>
        <authorList>
            <person name="Herlambang A."/>
            <person name="Guo Y."/>
            <person name="Takashima Y."/>
            <person name="Narisawa K."/>
            <person name="Ohta H."/>
            <person name="Nishizawa T."/>
        </authorList>
    </citation>
    <scope>NUCLEOTIDE SEQUENCE</scope>
    <source>
        <strain evidence="8">E1425</strain>
    </source>
</reference>
<dbReference type="InterPro" id="IPR007846">
    <property type="entry name" value="RRM_NUP35_dom"/>
</dbReference>
<feature type="region of interest" description="Disordered" evidence="6">
    <location>
        <begin position="760"/>
        <end position="801"/>
    </location>
</feature>
<keyword evidence="5" id="KW-0539">Nucleus</keyword>
<dbReference type="PROSITE" id="PS51472">
    <property type="entry name" value="RRM_NUP35"/>
    <property type="match status" value="1"/>
</dbReference>
<feature type="compositionally biased region" description="Basic and acidic residues" evidence="6">
    <location>
        <begin position="377"/>
        <end position="389"/>
    </location>
</feature>
<dbReference type="AlphaFoldDB" id="A0A9P3LTS6"/>
<name>A0A9P3LTS6_9FUNG</name>
<proteinExistence type="predicted"/>
<organism evidence="8 9">
    <name type="scientific">Entomortierella parvispora</name>
    <dbReference type="NCBI Taxonomy" id="205924"/>
    <lineage>
        <taxon>Eukaryota</taxon>
        <taxon>Fungi</taxon>
        <taxon>Fungi incertae sedis</taxon>
        <taxon>Mucoromycota</taxon>
        <taxon>Mortierellomycotina</taxon>
        <taxon>Mortierellomycetes</taxon>
        <taxon>Mortierellales</taxon>
        <taxon>Mortierellaceae</taxon>
        <taxon>Entomortierella</taxon>
    </lineage>
</organism>
<dbReference type="GO" id="GO:0003676">
    <property type="term" value="F:nucleic acid binding"/>
    <property type="evidence" value="ECO:0007669"/>
    <property type="project" value="InterPro"/>
</dbReference>
<gene>
    <name evidence="8" type="ORF">EMPS_02571</name>
</gene>
<feature type="region of interest" description="Disordered" evidence="6">
    <location>
        <begin position="1"/>
        <end position="29"/>
    </location>
</feature>
<keyword evidence="2" id="KW-0653">Protein transport</keyword>
<feature type="compositionally biased region" description="Polar residues" evidence="6">
    <location>
        <begin position="230"/>
        <end position="239"/>
    </location>
</feature>
<keyword evidence="9" id="KW-1185">Reference proteome</keyword>
<feature type="compositionally biased region" description="Basic and acidic residues" evidence="6">
    <location>
        <begin position="185"/>
        <end position="197"/>
    </location>
</feature>
<evidence type="ECO:0000256" key="6">
    <source>
        <dbReference type="SAM" id="MobiDB-lite"/>
    </source>
</evidence>
<sequence length="972" mass="101997">MFAFNASGLSSSGGSQSRSTRPASGKSGYVPSVYIKKQLELEEEARRQREQGESLNGSLDAYAGGASGSPSAHWRGPEEVLAPGYHSGALGYQLPTPAPPQPSFAPKIDQEDAHRFSSHSVRFDDGAGVGLGVQNTRKESVSVGSKLYPDMHGYSNGSSRSSAFVDAPQTHSPFSGSTATIAGDPSRKSIIRSESRTDVGGQSELQKKNSVRFSSSVAKEMGSPRPGTPSIYSQGGSSSPFFTGMASSSSSIHSVSKEDDKIDIFGHRAAAAVGAQALNSSLGPALGSVSGATQSSQIYSTPRAQGDMNMSSLRNSGFGAAGPGSASFLGHDGSVLRQAGKQGSTGKNALGDEEEDKDKERYMPAVLLSYTPGLKGTKLEPFVDGKQDWDSDPFQSNSSGAPRPPPHLVGEDAPPGDSLDDIARKEGYYSRPTSSLSQFRGPNQDTRSDSEMVNAADSSIGVNGSATARSEEPYDSIITYGFPPEAASYVLNQFRDFGSISRHETGTHGHKDDSFNWLKIQYTSAWSAKNACSRHLKAVGKFIVGVHPCRSFSNKTVESSLSSMAMDTGASGDLTEAESREIGAGVDALLMMRTTGQDMTASKDQTALATSTRQASLAESWNQGSSGARVSAFGQSLGFGESVSRKVDTSATAGDEDMAFILGRSLTSGGTIGRPHGRDSDREISGDLLRSRSKDPQQQLGASQKSEKELGLGVSGLLEGSTMDSTPGELPSVGFRPLFGQNESRGLYNSTSGPSESLLLRSTAQQQQQQHHQEYQQRTEQQAQGASNARMSWRRPLGDSGISDNTLFSSSGGVLMSSSRVSSSLHVPKKQRLSSSLFSPVTGSAEAGPWLYSSGGSGVHGSFQLNRFGKDRASLLIDDPTLVDDLGRSIQSPGMPSVPGGISSTGSKIGGMNGNSVSNGYSVNGVNRTQMPLNGASGGSSSGSARQGGVAKEPESMIASAINMAKKRFFWG</sequence>
<dbReference type="Gene3D" id="3.30.70.330">
    <property type="match status" value="1"/>
</dbReference>
<feature type="compositionally biased region" description="Low complexity" evidence="6">
    <location>
        <begin position="7"/>
        <end position="19"/>
    </location>
</feature>
<feature type="compositionally biased region" description="Polar residues" evidence="6">
    <location>
        <begin position="431"/>
        <end position="445"/>
    </location>
</feature>
<dbReference type="InterPro" id="IPR035979">
    <property type="entry name" value="RBD_domain_sf"/>
</dbReference>
<reference evidence="8" key="1">
    <citation type="submission" date="2021-11" db="EMBL/GenBank/DDBJ databases">
        <authorList>
            <person name="Herlambang A."/>
            <person name="Guo Y."/>
            <person name="Takashima Y."/>
            <person name="Nishizawa T."/>
        </authorList>
    </citation>
    <scope>NUCLEOTIDE SEQUENCE</scope>
    <source>
        <strain evidence="8">E1425</strain>
    </source>
</reference>
<keyword evidence="3" id="KW-0811">Translocation</keyword>
<keyword evidence="5" id="KW-0509">mRNA transport</keyword>